<evidence type="ECO:0000313" key="2">
    <source>
        <dbReference type="EMBL" id="TGA80387.1"/>
    </source>
</evidence>
<sequence length="63" mass="7242">MNGTIMTVLMLLAMGSLAIAFLTGIYETLSWLRDKEYSPSFKLPILFFALYIIFYIPTFILIN</sequence>
<dbReference type="RefSeq" id="WP_103329797.1">
    <property type="nucleotide sequence ID" value="NZ_PPRD01000089.1"/>
</dbReference>
<evidence type="ECO:0000256" key="1">
    <source>
        <dbReference type="SAM" id="Phobius"/>
    </source>
</evidence>
<keyword evidence="3" id="KW-1185">Reference proteome</keyword>
<feature type="transmembrane region" description="Helical" evidence="1">
    <location>
        <begin position="6"/>
        <end position="29"/>
    </location>
</feature>
<comment type="caution">
    <text evidence="2">The sequence shown here is derived from an EMBL/GenBank/DDBJ whole genome shotgun (WGS) entry which is preliminary data.</text>
</comment>
<accession>A0ABY2KHU1</accession>
<keyword evidence="1" id="KW-1133">Transmembrane helix</keyword>
<keyword evidence="1" id="KW-0812">Transmembrane</keyword>
<feature type="transmembrane region" description="Helical" evidence="1">
    <location>
        <begin position="41"/>
        <end position="62"/>
    </location>
</feature>
<dbReference type="Proteomes" id="UP000298482">
    <property type="component" value="Unassembled WGS sequence"/>
</dbReference>
<evidence type="ECO:0000313" key="3">
    <source>
        <dbReference type="Proteomes" id="UP000298482"/>
    </source>
</evidence>
<organism evidence="2 3">
    <name type="scientific">Staphylococcus croceilyticus</name>
    <dbReference type="NCBI Taxonomy" id="319942"/>
    <lineage>
        <taxon>Bacteria</taxon>
        <taxon>Bacillati</taxon>
        <taxon>Bacillota</taxon>
        <taxon>Bacilli</taxon>
        <taxon>Bacillales</taxon>
        <taxon>Staphylococcaceae</taxon>
        <taxon>Staphylococcus</taxon>
    </lineage>
</organism>
<proteinExistence type="predicted"/>
<name>A0ABY2KHU1_9STAP</name>
<dbReference type="EMBL" id="SRJF01000002">
    <property type="protein sequence ID" value="TGA80387.1"/>
    <property type="molecule type" value="Genomic_DNA"/>
</dbReference>
<keyword evidence="1" id="KW-0472">Membrane</keyword>
<reference evidence="2 3" key="1">
    <citation type="submission" date="2019-04" db="EMBL/GenBank/DDBJ databases">
        <title>Genomic characterization of Staphylococcus petrasii strains.</title>
        <authorList>
            <person name="Vrbovska V."/>
            <person name="Kovarovic V."/>
            <person name="Maslanova I."/>
            <person name="Indrakova A."/>
            <person name="Petras P."/>
            <person name="Sedo O."/>
            <person name="Svec P."/>
            <person name="Fisarova L."/>
            <person name="Sedlacek I."/>
            <person name="Doskar J."/>
            <person name="Pantucek R."/>
        </authorList>
    </citation>
    <scope>NUCLEOTIDE SEQUENCE [LARGE SCALE GENOMIC DNA]</scope>
    <source>
        <strain evidence="2 3">CCM 8421</strain>
    </source>
</reference>
<gene>
    <name evidence="2" type="ORF">E2556_01860</name>
</gene>
<protein>
    <submittedName>
        <fullName evidence="2">Uncharacterized protein</fullName>
    </submittedName>
</protein>